<proteinExistence type="predicted"/>
<evidence type="ECO:0000313" key="1">
    <source>
        <dbReference type="EMBL" id="KKN95862.1"/>
    </source>
</evidence>
<reference evidence="1" key="1">
    <citation type="journal article" date="2015" name="Nature">
        <title>Complex archaea that bridge the gap between prokaryotes and eukaryotes.</title>
        <authorList>
            <person name="Spang A."/>
            <person name="Saw J.H."/>
            <person name="Jorgensen S.L."/>
            <person name="Zaremba-Niedzwiedzka K."/>
            <person name="Martijn J."/>
            <person name="Lind A.E."/>
            <person name="van Eijk R."/>
            <person name="Schleper C."/>
            <person name="Guy L."/>
            <person name="Ettema T.J."/>
        </authorList>
    </citation>
    <scope>NUCLEOTIDE SEQUENCE</scope>
</reference>
<dbReference type="EMBL" id="LAZR01000068">
    <property type="protein sequence ID" value="KKN95862.1"/>
    <property type="molecule type" value="Genomic_DNA"/>
</dbReference>
<comment type="caution">
    <text evidence="1">The sequence shown here is derived from an EMBL/GenBank/DDBJ whole genome shotgun (WGS) entry which is preliminary data.</text>
</comment>
<protein>
    <submittedName>
        <fullName evidence="1">Uncharacterized protein</fullName>
    </submittedName>
</protein>
<organism evidence="1">
    <name type="scientific">marine sediment metagenome</name>
    <dbReference type="NCBI Taxonomy" id="412755"/>
    <lineage>
        <taxon>unclassified sequences</taxon>
        <taxon>metagenomes</taxon>
        <taxon>ecological metagenomes</taxon>
    </lineage>
</organism>
<gene>
    <name evidence="1" type="ORF">LCGC14_0173610</name>
</gene>
<dbReference type="AlphaFoldDB" id="A0A0F9V837"/>
<sequence length="152" mass="16287">MRSELMGHIWGKRLEFCTDPCSTPLGRILSSLLASPITRFTVEVEDADLTPVAIYAGEEVISGASLADVLEQEFGLDLEEDAIVLIEPCAPIASTPSCPVALGHQIGHIIVSLAQIERDGFTTSESLLSAGNIAHSIHHQMLHTATPGEHIH</sequence>
<accession>A0A0F9V837</accession>
<name>A0A0F9V837_9ZZZZ</name>